<organism evidence="2 3">
    <name type="scientific">Shewanella electrica</name>
    <dbReference type="NCBI Taxonomy" id="515560"/>
    <lineage>
        <taxon>Bacteria</taxon>
        <taxon>Pseudomonadati</taxon>
        <taxon>Pseudomonadota</taxon>
        <taxon>Gammaproteobacteria</taxon>
        <taxon>Alteromonadales</taxon>
        <taxon>Shewanellaceae</taxon>
        <taxon>Shewanella</taxon>
    </lineage>
</organism>
<accession>A0ABT2FSC4</accession>
<feature type="non-terminal residue" evidence="2">
    <location>
        <position position="1"/>
    </location>
</feature>
<dbReference type="Gene3D" id="3.40.50.720">
    <property type="entry name" value="NAD(P)-binding Rossmann-like Domain"/>
    <property type="match status" value="1"/>
</dbReference>
<evidence type="ECO:0000313" key="3">
    <source>
        <dbReference type="Proteomes" id="UP001201549"/>
    </source>
</evidence>
<dbReference type="InterPro" id="IPR013023">
    <property type="entry name" value="KARI"/>
</dbReference>
<keyword evidence="3" id="KW-1185">Reference proteome</keyword>
<reference evidence="3" key="2">
    <citation type="submission" date="2023-07" db="EMBL/GenBank/DDBJ databases">
        <title>Shewanella mangrovi sp. nov., an acetaldehyde- degrading bacterium isolated from mangrove sediment.</title>
        <authorList>
            <person name="Liu Y."/>
        </authorList>
    </citation>
    <scope>NUCLEOTIDE SEQUENCE [LARGE SCALE GENOMIC DNA]</scope>
    <source>
        <strain evidence="3">C32</strain>
    </source>
</reference>
<keyword evidence="2" id="KW-0560">Oxidoreductase</keyword>
<dbReference type="Pfam" id="PF07991">
    <property type="entry name" value="KARI_N"/>
    <property type="match status" value="1"/>
</dbReference>
<feature type="non-terminal residue" evidence="2">
    <location>
        <position position="84"/>
    </location>
</feature>
<dbReference type="InterPro" id="IPR036291">
    <property type="entry name" value="NAD(P)-bd_dom_sf"/>
</dbReference>
<sequence>SQGYAHANNLKDSGVAEVRVALRPGSARAEKATGAGLAVVAPDEAAKWADVVMVLVPDELQAALYRDDLAPNLRDGAALGFAHG</sequence>
<proteinExistence type="predicted"/>
<dbReference type="EC" id="1.1.1.86" evidence="2"/>
<dbReference type="GO" id="GO:0004455">
    <property type="term" value="F:ketol-acid reductoisomerase activity"/>
    <property type="evidence" value="ECO:0007669"/>
    <property type="project" value="UniProtKB-EC"/>
</dbReference>
<name>A0ABT2FSC4_9GAMM</name>
<reference evidence="2 3" key="1">
    <citation type="submission" date="2022-02" db="EMBL/GenBank/DDBJ databases">
        <authorList>
            <person name="Zhuang L."/>
        </authorList>
    </citation>
    <scope>NUCLEOTIDE SEQUENCE [LARGE SCALE GENOMIC DNA]</scope>
    <source>
        <strain evidence="2 3">C32</strain>
    </source>
</reference>
<dbReference type="PANTHER" id="PTHR21371">
    <property type="entry name" value="KETOL-ACID REDUCTOISOMERASE, MITOCHONDRIAL"/>
    <property type="match status" value="1"/>
</dbReference>
<comment type="caution">
    <text evidence="2">The sequence shown here is derived from an EMBL/GenBank/DDBJ whole genome shotgun (WGS) entry which is preliminary data.</text>
</comment>
<gene>
    <name evidence="2" type="ORF">L9G74_21410</name>
</gene>
<feature type="domain" description="KARI N-terminal Rossmann" evidence="1">
    <location>
        <begin position="1"/>
        <end position="84"/>
    </location>
</feature>
<dbReference type="PANTHER" id="PTHR21371:SF1">
    <property type="entry name" value="KETOL-ACID REDUCTOISOMERASE, MITOCHONDRIAL"/>
    <property type="match status" value="1"/>
</dbReference>
<dbReference type="Proteomes" id="UP001201549">
    <property type="component" value="Unassembled WGS sequence"/>
</dbReference>
<protein>
    <submittedName>
        <fullName evidence="2">Ketol-acid reductoisomerase</fullName>
        <ecNumber evidence="2">1.1.1.86</ecNumber>
    </submittedName>
</protein>
<dbReference type="SUPFAM" id="SSF51735">
    <property type="entry name" value="NAD(P)-binding Rossmann-fold domains"/>
    <property type="match status" value="1"/>
</dbReference>
<dbReference type="PROSITE" id="PS51850">
    <property type="entry name" value="KARI_N"/>
    <property type="match status" value="1"/>
</dbReference>
<evidence type="ECO:0000259" key="1">
    <source>
        <dbReference type="PROSITE" id="PS51850"/>
    </source>
</evidence>
<evidence type="ECO:0000313" key="2">
    <source>
        <dbReference type="EMBL" id="MCS4558981.1"/>
    </source>
</evidence>
<dbReference type="EMBL" id="JAKOGG010000524">
    <property type="protein sequence ID" value="MCS4558981.1"/>
    <property type="molecule type" value="Genomic_DNA"/>
</dbReference>
<dbReference type="InterPro" id="IPR013116">
    <property type="entry name" value="KARI_N"/>
</dbReference>